<evidence type="ECO:0000259" key="1">
    <source>
        <dbReference type="Pfam" id="PF00753"/>
    </source>
</evidence>
<organism evidence="2 3">
    <name type="scientific">Dyadobacter flavalbus</name>
    <dbReference type="NCBI Taxonomy" id="2579942"/>
    <lineage>
        <taxon>Bacteria</taxon>
        <taxon>Pseudomonadati</taxon>
        <taxon>Bacteroidota</taxon>
        <taxon>Cytophagia</taxon>
        <taxon>Cytophagales</taxon>
        <taxon>Spirosomataceae</taxon>
        <taxon>Dyadobacter</taxon>
    </lineage>
</organism>
<protein>
    <submittedName>
        <fullName evidence="2">MBL fold metallo-hydrolase</fullName>
    </submittedName>
</protein>
<feature type="domain" description="Metallo-beta-lactamase" evidence="1">
    <location>
        <begin position="1"/>
        <end position="52"/>
    </location>
</feature>
<proteinExistence type="predicted"/>
<dbReference type="Pfam" id="PF00753">
    <property type="entry name" value="Lactamase_B"/>
    <property type="match status" value="1"/>
</dbReference>
<dbReference type="EMBL" id="VBSN01000052">
    <property type="protein sequence ID" value="KAA6438027.1"/>
    <property type="molecule type" value="Genomic_DNA"/>
</dbReference>
<comment type="caution">
    <text evidence="2">The sequence shown here is derived from an EMBL/GenBank/DDBJ whole genome shotgun (WGS) entry which is preliminary data.</text>
</comment>
<evidence type="ECO:0000313" key="2">
    <source>
        <dbReference type="EMBL" id="KAA6438027.1"/>
    </source>
</evidence>
<dbReference type="Gene3D" id="3.60.15.10">
    <property type="entry name" value="Ribonuclease Z/Hydroxyacylglutathione hydrolase-like"/>
    <property type="match status" value="1"/>
</dbReference>
<dbReference type="Proteomes" id="UP000323994">
    <property type="component" value="Unassembled WGS sequence"/>
</dbReference>
<name>A0A5M8QP86_9BACT</name>
<keyword evidence="2" id="KW-0378">Hydrolase</keyword>
<dbReference type="RefSeq" id="WP_139013565.1">
    <property type="nucleotide sequence ID" value="NZ_VBSN01000052.1"/>
</dbReference>
<sequence length="88" mass="9920">MLLDTGLGLSRNNQLLLVKTLQEHCVDPEQITKVILSHLHKDHTGGIGYWPEDGCFTLTFGKANYFIQQRELVFARQLTGIPSIISHC</sequence>
<accession>A0A5M8QP86</accession>
<dbReference type="InterPro" id="IPR036866">
    <property type="entry name" value="RibonucZ/Hydroxyglut_hydro"/>
</dbReference>
<dbReference type="InterPro" id="IPR001279">
    <property type="entry name" value="Metallo-B-lactamas"/>
</dbReference>
<dbReference type="OrthoDB" id="9802248at2"/>
<dbReference type="GO" id="GO:0016787">
    <property type="term" value="F:hydrolase activity"/>
    <property type="evidence" value="ECO:0007669"/>
    <property type="project" value="UniProtKB-KW"/>
</dbReference>
<gene>
    <name evidence="2" type="ORF">FEM33_18855</name>
</gene>
<reference evidence="2 3" key="1">
    <citation type="submission" date="2019-05" db="EMBL/GenBank/DDBJ databases">
        <authorList>
            <person name="Qu J.-H."/>
        </authorList>
    </citation>
    <scope>NUCLEOTIDE SEQUENCE [LARGE SCALE GENOMIC DNA]</scope>
    <source>
        <strain evidence="2 3">NS28</strain>
    </source>
</reference>
<dbReference type="AlphaFoldDB" id="A0A5M8QP86"/>
<evidence type="ECO:0000313" key="3">
    <source>
        <dbReference type="Proteomes" id="UP000323994"/>
    </source>
</evidence>
<dbReference type="SUPFAM" id="SSF56281">
    <property type="entry name" value="Metallo-hydrolase/oxidoreductase"/>
    <property type="match status" value="1"/>
</dbReference>
<keyword evidence="3" id="KW-1185">Reference proteome</keyword>